<sequence length="303" mass="33188">MIDHRLHTLRVLRAEETVTAAANALHLSPSAVSQQMRQLSSELGVRLLDPVGRGVQLTPAALALIRHADLLAAQWEKTRAALDGYRDGTAGHLRVTGISTALAEIVAPAIENLERRYPEMTFQVSEDPNDDHFQLLLTDRTDIVIAILAPDSPHSSDGRFAQRLLFDEPQDLLVGENHSFAGRPSVHLTEAAEENWIQAGDPRDQHQLLLTAAAIAGFTPRITHRASDWFAVGGLVAHGHGICLIPRLAPVAGDLPVRRIPLAGEWIPRRHLIVCVRRGSEDQVLIARGLDALGEVADRLRPR</sequence>
<evidence type="ECO:0000313" key="6">
    <source>
        <dbReference type="EMBL" id="RZS37032.1"/>
    </source>
</evidence>
<keyword evidence="4" id="KW-0804">Transcription</keyword>
<dbReference type="PROSITE" id="PS50931">
    <property type="entry name" value="HTH_LYSR"/>
    <property type="match status" value="1"/>
</dbReference>
<dbReference type="RefSeq" id="WP_130345634.1">
    <property type="nucleotide sequence ID" value="NZ_SGWQ01000006.1"/>
</dbReference>
<evidence type="ECO:0000256" key="2">
    <source>
        <dbReference type="ARBA" id="ARBA00023015"/>
    </source>
</evidence>
<dbReference type="AlphaFoldDB" id="A0A4Q7KP57"/>
<comment type="similarity">
    <text evidence="1">Belongs to the LysR transcriptional regulatory family.</text>
</comment>
<dbReference type="GO" id="GO:0003677">
    <property type="term" value="F:DNA binding"/>
    <property type="evidence" value="ECO:0007669"/>
    <property type="project" value="UniProtKB-KW"/>
</dbReference>
<evidence type="ECO:0000256" key="4">
    <source>
        <dbReference type="ARBA" id="ARBA00023163"/>
    </source>
</evidence>
<dbReference type="PANTHER" id="PTHR30346">
    <property type="entry name" value="TRANSCRIPTIONAL DUAL REGULATOR HCAR-RELATED"/>
    <property type="match status" value="1"/>
</dbReference>
<dbReference type="PANTHER" id="PTHR30346:SF29">
    <property type="entry name" value="LYSR SUBSTRATE-BINDING"/>
    <property type="match status" value="1"/>
</dbReference>
<dbReference type="Gene3D" id="1.10.10.10">
    <property type="entry name" value="Winged helix-like DNA-binding domain superfamily/Winged helix DNA-binding domain"/>
    <property type="match status" value="1"/>
</dbReference>
<protein>
    <submittedName>
        <fullName evidence="6">DNA-binding transcriptional LysR family regulator</fullName>
    </submittedName>
</protein>
<dbReference type="SUPFAM" id="SSF46785">
    <property type="entry name" value="Winged helix' DNA-binding domain"/>
    <property type="match status" value="1"/>
</dbReference>
<dbReference type="InterPro" id="IPR000847">
    <property type="entry name" value="LysR_HTH_N"/>
</dbReference>
<feature type="domain" description="HTH lysR-type" evidence="5">
    <location>
        <begin position="1"/>
        <end position="58"/>
    </location>
</feature>
<evidence type="ECO:0000256" key="1">
    <source>
        <dbReference type="ARBA" id="ARBA00009437"/>
    </source>
</evidence>
<name>A0A4Q7KP57_9PSEU</name>
<comment type="caution">
    <text evidence="6">The sequence shown here is derived from an EMBL/GenBank/DDBJ whole genome shotgun (WGS) entry which is preliminary data.</text>
</comment>
<dbReference type="OrthoDB" id="4131546at2"/>
<reference evidence="6 7" key="1">
    <citation type="submission" date="2019-02" db="EMBL/GenBank/DDBJ databases">
        <title>Genomic Encyclopedia of Type Strains, Phase IV (KMG-IV): sequencing the most valuable type-strain genomes for metagenomic binning, comparative biology and taxonomic classification.</title>
        <authorList>
            <person name="Goeker M."/>
        </authorList>
    </citation>
    <scope>NUCLEOTIDE SEQUENCE [LARGE SCALE GENOMIC DNA]</scope>
    <source>
        <strain evidence="6 7">DSM 101727</strain>
    </source>
</reference>
<dbReference type="InterPro" id="IPR005119">
    <property type="entry name" value="LysR_subst-bd"/>
</dbReference>
<dbReference type="InterPro" id="IPR036390">
    <property type="entry name" value="WH_DNA-bd_sf"/>
</dbReference>
<dbReference type="EMBL" id="SGWQ01000006">
    <property type="protein sequence ID" value="RZS37032.1"/>
    <property type="molecule type" value="Genomic_DNA"/>
</dbReference>
<evidence type="ECO:0000313" key="7">
    <source>
        <dbReference type="Proteomes" id="UP000294257"/>
    </source>
</evidence>
<evidence type="ECO:0000256" key="3">
    <source>
        <dbReference type="ARBA" id="ARBA00023125"/>
    </source>
</evidence>
<proteinExistence type="inferred from homology"/>
<dbReference type="GO" id="GO:0003700">
    <property type="term" value="F:DNA-binding transcription factor activity"/>
    <property type="evidence" value="ECO:0007669"/>
    <property type="project" value="InterPro"/>
</dbReference>
<dbReference type="Pfam" id="PF00126">
    <property type="entry name" value="HTH_1"/>
    <property type="match status" value="1"/>
</dbReference>
<dbReference type="Gene3D" id="3.40.190.10">
    <property type="entry name" value="Periplasmic binding protein-like II"/>
    <property type="match status" value="2"/>
</dbReference>
<gene>
    <name evidence="6" type="ORF">EV193_106268</name>
</gene>
<accession>A0A4Q7KP57</accession>
<dbReference type="InterPro" id="IPR036388">
    <property type="entry name" value="WH-like_DNA-bd_sf"/>
</dbReference>
<evidence type="ECO:0000259" key="5">
    <source>
        <dbReference type="PROSITE" id="PS50931"/>
    </source>
</evidence>
<organism evidence="6 7">
    <name type="scientific">Herbihabitans rhizosphaerae</name>
    <dbReference type="NCBI Taxonomy" id="1872711"/>
    <lineage>
        <taxon>Bacteria</taxon>
        <taxon>Bacillati</taxon>
        <taxon>Actinomycetota</taxon>
        <taxon>Actinomycetes</taxon>
        <taxon>Pseudonocardiales</taxon>
        <taxon>Pseudonocardiaceae</taxon>
        <taxon>Herbihabitans</taxon>
    </lineage>
</organism>
<dbReference type="Pfam" id="PF03466">
    <property type="entry name" value="LysR_substrate"/>
    <property type="match status" value="1"/>
</dbReference>
<keyword evidence="7" id="KW-1185">Reference proteome</keyword>
<dbReference type="Proteomes" id="UP000294257">
    <property type="component" value="Unassembled WGS sequence"/>
</dbReference>
<dbReference type="SUPFAM" id="SSF53850">
    <property type="entry name" value="Periplasmic binding protein-like II"/>
    <property type="match status" value="1"/>
</dbReference>
<dbReference type="GO" id="GO:0032993">
    <property type="term" value="C:protein-DNA complex"/>
    <property type="evidence" value="ECO:0007669"/>
    <property type="project" value="TreeGrafter"/>
</dbReference>
<keyword evidence="3 6" id="KW-0238">DNA-binding</keyword>
<keyword evidence="2" id="KW-0805">Transcription regulation</keyword>